<dbReference type="RefSeq" id="WP_169457542.1">
    <property type="nucleotide sequence ID" value="NZ_CP051774.1"/>
</dbReference>
<feature type="region of interest" description="Disordered" evidence="1">
    <location>
        <begin position="734"/>
        <end position="757"/>
    </location>
</feature>
<dbReference type="AlphaFoldDB" id="A0A858RNP9"/>
<feature type="chain" id="PRO_5032779810" evidence="2">
    <location>
        <begin position="31"/>
        <end position="757"/>
    </location>
</feature>
<evidence type="ECO:0000256" key="2">
    <source>
        <dbReference type="SAM" id="SignalP"/>
    </source>
</evidence>
<name>A0A858RNP9_9BACT</name>
<dbReference type="EMBL" id="CP051774">
    <property type="protein sequence ID" value="QJE99056.1"/>
    <property type="molecule type" value="Genomic_DNA"/>
</dbReference>
<evidence type="ECO:0000313" key="4">
    <source>
        <dbReference type="Proteomes" id="UP000501812"/>
    </source>
</evidence>
<protein>
    <submittedName>
        <fullName evidence="3">Uncharacterized protein</fullName>
    </submittedName>
</protein>
<keyword evidence="2" id="KW-0732">Signal</keyword>
<dbReference type="KEGG" id="luo:HHL09_25850"/>
<proteinExistence type="predicted"/>
<sequence length="757" mass="82757">MKRSPEILRLRAATLLASALLLLAPPLAQAQGDTALPRITGQGMDGSGHFVIDSKVPAGSRHAVLEAVFPTQTGMTWRTMIATDLDGRQATVQFRLPTNGLPKVMARVRTGESLTVPVAELDESFCTVRYPLSEIQRIDFLAAASLKWNDWKDLPRDASFAQLIAWLKQQPGVLDAWVSEGKTGIFIELEDGDTLTLFTKPKPTAADYEHDFPGGVGLPTAPPIPQEIQRSFGSRAAPVKGLPESNRAICANFLEPYFPNSAPTIAGWLNGKGYKADVKQMSTVKEVKAWFDDGPLGFLFLHAHGFDYPTKKDGKQVAISLNQPAYLVAEDMEYVQMRDNFELKLGSELGSGKPVYGITRVFIKNHMKFAPHSLVMADTCYAGTKDLFDAFEVAGAGGYISWHWESGPQSNTRFLQIVDRMLGLNLQAPVSTPGERPFSLPVVKSWMLDKGYDIDPSPTPAPTSLRYYISSKNAAHLLRPSIRSIEPENTVTTTQMRLKGDFGKDPGANGKVTWGDREVHVSSWNQETGILIDGLSKPLPVGDFKVEVDNKYVSNLTPMTEWTIPFTYKVLGQGSLEYTIKSDFKVRFDVHGYRDKPEDPVSYGLSPFLNFGDLSGTATASGSYFEPAGGSTPGGTTYTWSGNRTLVSYDQGGNGAPENFLMGSALLDTATGVPQFFMITASSFRDEAANGHGYKVSIGYDPLTSAMLPLRFNPWDGWKLQGNSVPGMPPLDPRTVSSNMSWPEVTPAAVPTDETVR</sequence>
<organism evidence="3 4">
    <name type="scientific">Luteolibacter luteus</name>
    <dbReference type="NCBI Taxonomy" id="2728835"/>
    <lineage>
        <taxon>Bacteria</taxon>
        <taxon>Pseudomonadati</taxon>
        <taxon>Verrucomicrobiota</taxon>
        <taxon>Verrucomicrobiia</taxon>
        <taxon>Verrucomicrobiales</taxon>
        <taxon>Verrucomicrobiaceae</taxon>
        <taxon>Luteolibacter</taxon>
    </lineage>
</organism>
<gene>
    <name evidence="3" type="ORF">HHL09_25850</name>
</gene>
<evidence type="ECO:0000256" key="1">
    <source>
        <dbReference type="SAM" id="MobiDB-lite"/>
    </source>
</evidence>
<feature type="signal peptide" evidence="2">
    <location>
        <begin position="1"/>
        <end position="30"/>
    </location>
</feature>
<reference evidence="3 4" key="1">
    <citation type="submission" date="2020-04" db="EMBL/GenBank/DDBJ databases">
        <title>Luteolibacter sp. G-1-1-1 isolated from soil.</title>
        <authorList>
            <person name="Dahal R.H."/>
        </authorList>
    </citation>
    <scope>NUCLEOTIDE SEQUENCE [LARGE SCALE GENOMIC DNA]</scope>
    <source>
        <strain evidence="3 4">G-1-1-1</strain>
    </source>
</reference>
<keyword evidence="4" id="KW-1185">Reference proteome</keyword>
<evidence type="ECO:0000313" key="3">
    <source>
        <dbReference type="EMBL" id="QJE99056.1"/>
    </source>
</evidence>
<accession>A0A858RNP9</accession>
<dbReference type="Proteomes" id="UP000501812">
    <property type="component" value="Chromosome"/>
</dbReference>